<evidence type="ECO:0000259" key="1">
    <source>
        <dbReference type="PROSITE" id="PS50995"/>
    </source>
</evidence>
<organism evidence="2 3">
    <name type="scientific">Streptomyces humicola</name>
    <dbReference type="NCBI Taxonomy" id="2953240"/>
    <lineage>
        <taxon>Bacteria</taxon>
        <taxon>Bacillati</taxon>
        <taxon>Actinomycetota</taxon>
        <taxon>Actinomycetes</taxon>
        <taxon>Kitasatosporales</taxon>
        <taxon>Streptomycetaceae</taxon>
        <taxon>Streptomyces</taxon>
    </lineage>
</organism>
<dbReference type="Proteomes" id="UP001057702">
    <property type="component" value="Unassembled WGS sequence"/>
</dbReference>
<evidence type="ECO:0000313" key="3">
    <source>
        <dbReference type="Proteomes" id="UP001057702"/>
    </source>
</evidence>
<dbReference type="InterPro" id="IPR036390">
    <property type="entry name" value="WH_DNA-bd_sf"/>
</dbReference>
<dbReference type="PRINTS" id="PR00598">
    <property type="entry name" value="HTHMARR"/>
</dbReference>
<name>A0ABT1PNI8_9ACTN</name>
<dbReference type="EMBL" id="JANFNG010000001">
    <property type="protein sequence ID" value="MCQ4079241.1"/>
    <property type="molecule type" value="Genomic_DNA"/>
</dbReference>
<dbReference type="InterPro" id="IPR000835">
    <property type="entry name" value="HTH_MarR-typ"/>
</dbReference>
<reference evidence="2" key="1">
    <citation type="submission" date="2022-06" db="EMBL/GenBank/DDBJ databases">
        <title>Draft genome sequence of Streptomyces sp. RB6PN25 isolated from peat swamp forest in Thailand.</title>
        <authorList>
            <person name="Duangmal K."/>
            <person name="Klaysubun C."/>
        </authorList>
    </citation>
    <scope>NUCLEOTIDE SEQUENCE</scope>
    <source>
        <strain evidence="2">RB6PN25</strain>
    </source>
</reference>
<keyword evidence="3" id="KW-1185">Reference proteome</keyword>
<proteinExistence type="predicted"/>
<feature type="domain" description="HTH marR-type" evidence="1">
    <location>
        <begin position="8"/>
        <end position="138"/>
    </location>
</feature>
<dbReference type="PROSITE" id="PS50995">
    <property type="entry name" value="HTH_MARR_2"/>
    <property type="match status" value="1"/>
</dbReference>
<sequence length="156" mass="17531">MSADPDVTQGVVRELVNLSRRFRTNADRLHPELGFVDYSLLTQMAQPGGVRAGDLVHLTGLNKSTISRQLAALQRAGLVVRELHPQDNRVQLLRPSERGRQLLALANTRMEHEVSHRTHGWTSQEVDTFRTLLARYNAATSPAADPQENDRHRPGR</sequence>
<protein>
    <submittedName>
        <fullName evidence="2">MarR family transcriptional regulator</fullName>
    </submittedName>
</protein>
<dbReference type="SMART" id="SM00347">
    <property type="entry name" value="HTH_MARR"/>
    <property type="match status" value="1"/>
</dbReference>
<dbReference type="Pfam" id="PF12802">
    <property type="entry name" value="MarR_2"/>
    <property type="match status" value="1"/>
</dbReference>
<accession>A0ABT1PNI8</accession>
<dbReference type="InterPro" id="IPR011991">
    <property type="entry name" value="ArsR-like_HTH"/>
</dbReference>
<dbReference type="PANTHER" id="PTHR33164">
    <property type="entry name" value="TRANSCRIPTIONAL REGULATOR, MARR FAMILY"/>
    <property type="match status" value="1"/>
</dbReference>
<dbReference type="InterPro" id="IPR036388">
    <property type="entry name" value="WH-like_DNA-bd_sf"/>
</dbReference>
<comment type="caution">
    <text evidence="2">The sequence shown here is derived from an EMBL/GenBank/DDBJ whole genome shotgun (WGS) entry which is preliminary data.</text>
</comment>
<gene>
    <name evidence="2" type="ORF">NGB36_01095</name>
</gene>
<dbReference type="Gene3D" id="1.10.10.10">
    <property type="entry name" value="Winged helix-like DNA-binding domain superfamily/Winged helix DNA-binding domain"/>
    <property type="match status" value="1"/>
</dbReference>
<dbReference type="RefSeq" id="WP_255918094.1">
    <property type="nucleotide sequence ID" value="NZ_JANFNG010000001.1"/>
</dbReference>
<dbReference type="SUPFAM" id="SSF46785">
    <property type="entry name" value="Winged helix' DNA-binding domain"/>
    <property type="match status" value="1"/>
</dbReference>
<evidence type="ECO:0000313" key="2">
    <source>
        <dbReference type="EMBL" id="MCQ4079241.1"/>
    </source>
</evidence>
<dbReference type="InterPro" id="IPR039422">
    <property type="entry name" value="MarR/SlyA-like"/>
</dbReference>
<dbReference type="PANTHER" id="PTHR33164:SF57">
    <property type="entry name" value="MARR-FAMILY TRANSCRIPTIONAL REGULATOR"/>
    <property type="match status" value="1"/>
</dbReference>
<dbReference type="CDD" id="cd00090">
    <property type="entry name" value="HTH_ARSR"/>
    <property type="match status" value="1"/>
</dbReference>